<protein>
    <recommendedName>
        <fullName evidence="3">Translocation protein SEC62</fullName>
    </recommendedName>
</protein>
<proteinExistence type="inferred from homology"/>
<dbReference type="GO" id="GO:0031204">
    <property type="term" value="P:post-translational protein targeting to membrane, translocation"/>
    <property type="evidence" value="ECO:0007669"/>
    <property type="project" value="TreeGrafter"/>
</dbReference>
<dbReference type="WBParaSite" id="Pan_g23862.t1">
    <property type="protein sequence ID" value="Pan_g23862.t1"/>
    <property type="gene ID" value="Pan_g23862"/>
</dbReference>
<evidence type="ECO:0000256" key="2">
    <source>
        <dbReference type="ARBA" id="ARBA00010604"/>
    </source>
</evidence>
<dbReference type="Proteomes" id="UP000492821">
    <property type="component" value="Unassembled WGS sequence"/>
</dbReference>
<dbReference type="InterPro" id="IPR004728">
    <property type="entry name" value="Sec62"/>
</dbReference>
<dbReference type="Pfam" id="PF03839">
    <property type="entry name" value="Sec62"/>
    <property type="match status" value="1"/>
</dbReference>
<evidence type="ECO:0000256" key="12">
    <source>
        <dbReference type="SAM" id="Phobius"/>
    </source>
</evidence>
<dbReference type="GO" id="GO:0005789">
    <property type="term" value="C:endoplasmic reticulum membrane"/>
    <property type="evidence" value="ECO:0007669"/>
    <property type="project" value="UniProtKB-SubCell"/>
</dbReference>
<feature type="compositionally biased region" description="Low complexity" evidence="11">
    <location>
        <begin position="325"/>
        <end position="346"/>
    </location>
</feature>
<evidence type="ECO:0000256" key="3">
    <source>
        <dbReference type="ARBA" id="ARBA00021257"/>
    </source>
</evidence>
<name>A0A7E4VT44_PANRE</name>
<dbReference type="AlphaFoldDB" id="A0A7E4VT44"/>
<reference evidence="13" key="1">
    <citation type="journal article" date="2013" name="Genetics">
        <title>The draft genome and transcriptome of Panagrellus redivivus are shaped by the harsh demands of a free-living lifestyle.</title>
        <authorList>
            <person name="Srinivasan J."/>
            <person name="Dillman A.R."/>
            <person name="Macchietto M.G."/>
            <person name="Heikkinen L."/>
            <person name="Lakso M."/>
            <person name="Fracchia K.M."/>
            <person name="Antoshechkin I."/>
            <person name="Mortazavi A."/>
            <person name="Wong G."/>
            <person name="Sternberg P.W."/>
        </authorList>
    </citation>
    <scope>NUCLEOTIDE SEQUENCE [LARGE SCALE GENOMIC DNA]</scope>
    <source>
        <strain evidence="13">MT8872</strain>
    </source>
</reference>
<keyword evidence="13" id="KW-1185">Reference proteome</keyword>
<dbReference type="PANTHER" id="PTHR12443:SF9">
    <property type="entry name" value="TRANSLOCATION PROTEIN SEC62"/>
    <property type="match status" value="1"/>
</dbReference>
<evidence type="ECO:0000313" key="13">
    <source>
        <dbReference type="Proteomes" id="UP000492821"/>
    </source>
</evidence>
<evidence type="ECO:0000256" key="4">
    <source>
        <dbReference type="ARBA" id="ARBA00022448"/>
    </source>
</evidence>
<feature type="region of interest" description="Disordered" evidence="11">
    <location>
        <begin position="281"/>
        <end position="378"/>
    </location>
</feature>
<keyword evidence="5 12" id="KW-0812">Transmembrane</keyword>
<feature type="compositionally biased region" description="Basic and acidic residues" evidence="11">
    <location>
        <begin position="291"/>
        <end position="303"/>
    </location>
</feature>
<comment type="subcellular location">
    <subcellularLocation>
        <location evidence="1">Endoplasmic reticulum membrane</location>
        <topology evidence="1">Multi-pass membrane protein</topology>
    </subcellularLocation>
</comment>
<evidence type="ECO:0000256" key="8">
    <source>
        <dbReference type="ARBA" id="ARBA00022989"/>
    </source>
</evidence>
<feature type="transmembrane region" description="Helical" evidence="12">
    <location>
        <begin position="187"/>
        <end position="205"/>
    </location>
</feature>
<dbReference type="PANTHER" id="PTHR12443">
    <property type="entry name" value="TRANSLOCATION PROTEIN SEC62"/>
    <property type="match status" value="1"/>
</dbReference>
<evidence type="ECO:0000256" key="7">
    <source>
        <dbReference type="ARBA" id="ARBA00022927"/>
    </source>
</evidence>
<sequence length="378" mass="42716">MANRRRQENADESVELTPEEDTLARFLRFNCPTKTGTWNGNEHDFFVGQKAVDTLLESKKYGAAAKDPKFKTKGDAEVFIRSLIDKGAIFRANKVVLKKKSAEEKRKGRKQPGSATSSPKPLRTKDLKAEDEKVEDSEADVKRDDEDEKKEKKKKIVLVHQQNQSFTTNTTDVYVWVFDPTPFYKKVIGALILVAVILGCLFPLWPEWLRLGVYYLSMGGIIFLVSLLSVALLRTILFGIIYAASFGQHKLWVLPNLTEDCGFFESFKPFYSYEYCPNGAPATSKPKKEKKTAEKKELIKESAAEETPEDQEEDDEEEDVNGTESASLSSKSSNSGEAETVSPFEVEPAEEFVPEESSRRRRRPRKDDVGDFVLVDGQ</sequence>
<evidence type="ECO:0000256" key="11">
    <source>
        <dbReference type="SAM" id="MobiDB-lite"/>
    </source>
</evidence>
<evidence type="ECO:0000256" key="10">
    <source>
        <dbReference type="ARBA" id="ARBA00023136"/>
    </source>
</evidence>
<evidence type="ECO:0000256" key="9">
    <source>
        <dbReference type="ARBA" id="ARBA00023010"/>
    </source>
</evidence>
<organism evidence="13 14">
    <name type="scientific">Panagrellus redivivus</name>
    <name type="common">Microworm</name>
    <dbReference type="NCBI Taxonomy" id="6233"/>
    <lineage>
        <taxon>Eukaryota</taxon>
        <taxon>Metazoa</taxon>
        <taxon>Ecdysozoa</taxon>
        <taxon>Nematoda</taxon>
        <taxon>Chromadorea</taxon>
        <taxon>Rhabditida</taxon>
        <taxon>Tylenchina</taxon>
        <taxon>Panagrolaimomorpha</taxon>
        <taxon>Panagrolaimoidea</taxon>
        <taxon>Panagrolaimidae</taxon>
        <taxon>Panagrellus</taxon>
    </lineage>
</organism>
<feature type="region of interest" description="Disordered" evidence="11">
    <location>
        <begin position="101"/>
        <end position="146"/>
    </location>
</feature>
<evidence type="ECO:0000313" key="14">
    <source>
        <dbReference type="WBParaSite" id="Pan_g23862.t1"/>
    </source>
</evidence>
<keyword evidence="6" id="KW-0256">Endoplasmic reticulum</keyword>
<feature type="compositionally biased region" description="Acidic residues" evidence="11">
    <location>
        <begin position="304"/>
        <end position="321"/>
    </location>
</feature>
<reference evidence="14" key="2">
    <citation type="submission" date="2020-10" db="UniProtKB">
        <authorList>
            <consortium name="WormBaseParasite"/>
        </authorList>
    </citation>
    <scope>IDENTIFICATION</scope>
</reference>
<feature type="transmembrane region" description="Helical" evidence="12">
    <location>
        <begin position="211"/>
        <end position="244"/>
    </location>
</feature>
<keyword evidence="8 12" id="KW-1133">Transmembrane helix</keyword>
<accession>A0A7E4VT44</accession>
<keyword evidence="9" id="KW-0811">Translocation</keyword>
<evidence type="ECO:0000256" key="1">
    <source>
        <dbReference type="ARBA" id="ARBA00004477"/>
    </source>
</evidence>
<evidence type="ECO:0000256" key="6">
    <source>
        <dbReference type="ARBA" id="ARBA00022824"/>
    </source>
</evidence>
<comment type="similarity">
    <text evidence="2">Belongs to the SEC62 family.</text>
</comment>
<keyword evidence="4" id="KW-0813">Transport</keyword>
<evidence type="ECO:0000256" key="5">
    <source>
        <dbReference type="ARBA" id="ARBA00022692"/>
    </source>
</evidence>
<keyword evidence="7" id="KW-0653">Protein transport</keyword>
<keyword evidence="10 12" id="KW-0472">Membrane</keyword>